<keyword evidence="2" id="KW-1185">Reference proteome</keyword>
<proteinExistence type="predicted"/>
<protein>
    <submittedName>
        <fullName evidence="1">Very-long-chain (3R)-3-hydroxyacyl-CoA dehydratase Phs1p</fullName>
    </submittedName>
</protein>
<name>A0ACA9Y4H9_9ASCO</name>
<sequence length="214" mass="24786">MAHPQKWLIAYNSVSASLWSIVLFNTLFLGTLIGQPYLFEKTNFVTTIIQTCALVEVFNALFGIVRASFFTTLMQVYSRLLVVWGIWQFLPESPANSHWSYITVSIAWSLSEIIKYSFHTTTLKGETPDWLVWLRYSAFLVLYPLGVSSEMIIMYLSLDVGKAVSEYYYYFIWANLVIYIPALVHLYTHLLRQRKKALGKLKAKGEKKDEKKNE</sequence>
<reference evidence="1" key="1">
    <citation type="submission" date="2022-06" db="EMBL/GenBank/DDBJ databases">
        <authorList>
            <person name="Legras J.-L."/>
            <person name="Devillers H."/>
            <person name="Grondin C."/>
        </authorList>
    </citation>
    <scope>NUCLEOTIDE SEQUENCE</scope>
    <source>
        <strain evidence="1">CLIB 1444</strain>
    </source>
</reference>
<dbReference type="EMBL" id="CALSDN010000002">
    <property type="protein sequence ID" value="CAH6719663.1"/>
    <property type="molecule type" value="Genomic_DNA"/>
</dbReference>
<organism evidence="1 2">
    <name type="scientific">[Candida] jaroonii</name>
    <dbReference type="NCBI Taxonomy" id="467808"/>
    <lineage>
        <taxon>Eukaryota</taxon>
        <taxon>Fungi</taxon>
        <taxon>Dikarya</taxon>
        <taxon>Ascomycota</taxon>
        <taxon>Saccharomycotina</taxon>
        <taxon>Pichiomycetes</taxon>
        <taxon>Debaryomycetaceae</taxon>
        <taxon>Yamadazyma</taxon>
    </lineage>
</organism>
<evidence type="ECO:0000313" key="2">
    <source>
        <dbReference type="Proteomes" id="UP001152531"/>
    </source>
</evidence>
<gene>
    <name evidence="1" type="ORF">CLIB1444_02S13696</name>
</gene>
<evidence type="ECO:0000313" key="1">
    <source>
        <dbReference type="EMBL" id="CAH6719663.1"/>
    </source>
</evidence>
<dbReference type="Proteomes" id="UP001152531">
    <property type="component" value="Unassembled WGS sequence"/>
</dbReference>
<comment type="caution">
    <text evidence="1">The sequence shown here is derived from an EMBL/GenBank/DDBJ whole genome shotgun (WGS) entry which is preliminary data.</text>
</comment>
<accession>A0ACA9Y4H9</accession>